<sequence length="562" mass="61581">MAAMGKNFSDFVARQHSALAVHAPTAGSAFPAPEAARFAALQQQWLESQHKLWQAFAQHKPGDEGVQPVAKAEPGDRRFRSPEWSKPYFDYLRQAYLINSAFVRDCVEATPVADGRAKDRMRYLSKQVIEALSPANFAATNPEFVETALRTEGESIRRGMENLVRDLQQGHISMSAPGAFEVGRNLAVTEGSVVFENELIQLIQYAPLTDKVYAKPLLIVPPCINKYYLMDLQPENSLVRFLVEQGITVFLISWRNPDAALANFTWDDYLRLGPLTALDVVRDISGDAQPNTMGFCVGGTLLASALAVACGRGEKPAASVTLLTTLLDFSDAGEIGCLVDEGMVAMREQTIGRGGLLPGRELAQTFSSLRPNDLIWNYVVGNYLKGETPPAFDILHWNCDSTNLPGPFLAWYLRNLYLENSLRVPGKLDMLGVKADLGKVDMPAYLLATSEDHIVPWTGAYLVRKLLGGETTFVLGASGHVAGVINPASKDKRSHWIGGDASTAEEWRANASEQPGSWWKHYIKWLTAKSGKKVAPPSRAGNAQYTVIEPAPGRYVKGSATN</sequence>
<protein>
    <submittedName>
        <fullName evidence="6">Poly-beta-hydroxybutyrate polymerase</fullName>
    </submittedName>
</protein>
<evidence type="ECO:0000256" key="1">
    <source>
        <dbReference type="ARBA" id="ARBA00004496"/>
    </source>
</evidence>
<dbReference type="PANTHER" id="PTHR36837:SF5">
    <property type="entry name" value="POLY-3-HYDROXYBUTYRATE SYNTHASE"/>
    <property type="match status" value="1"/>
</dbReference>
<dbReference type="InterPro" id="IPR051321">
    <property type="entry name" value="PHA/PHB_synthase"/>
</dbReference>
<dbReference type="EMBL" id="AFHG01000029">
    <property type="protein sequence ID" value="EGK73291.1"/>
    <property type="molecule type" value="Genomic_DNA"/>
</dbReference>
<dbReference type="eggNOG" id="COG3243">
    <property type="taxonomic scope" value="Bacteria"/>
</dbReference>
<evidence type="ECO:0000256" key="4">
    <source>
        <dbReference type="ARBA" id="ARBA00023315"/>
    </source>
</evidence>
<keyword evidence="7" id="KW-1185">Reference proteome</keyword>
<dbReference type="PANTHER" id="PTHR36837">
    <property type="entry name" value="POLY(3-HYDROXYALKANOATE) POLYMERASE SUBUNIT PHAC"/>
    <property type="match status" value="1"/>
</dbReference>
<dbReference type="GO" id="GO:0042619">
    <property type="term" value="P:poly-hydroxybutyrate biosynthetic process"/>
    <property type="evidence" value="ECO:0007669"/>
    <property type="project" value="InterPro"/>
</dbReference>
<comment type="caution">
    <text evidence="6">The sequence shown here is derived from an EMBL/GenBank/DDBJ whole genome shotgun (WGS) entry which is preliminary data.</text>
</comment>
<evidence type="ECO:0000256" key="2">
    <source>
        <dbReference type="ARBA" id="ARBA00022490"/>
    </source>
</evidence>
<dbReference type="InterPro" id="IPR010941">
    <property type="entry name" value="PhaC_N"/>
</dbReference>
<name>F5R8I8_METUF</name>
<evidence type="ECO:0000313" key="7">
    <source>
        <dbReference type="Proteomes" id="UP000005019"/>
    </source>
</evidence>
<dbReference type="InterPro" id="IPR010963">
    <property type="entry name" value="PHA_synth_I"/>
</dbReference>
<evidence type="ECO:0000313" key="6">
    <source>
        <dbReference type="EMBL" id="EGK73291.1"/>
    </source>
</evidence>
<reference evidence="6 7" key="1">
    <citation type="journal article" date="2011" name="J. Bacteriol.">
        <title>Genome sequence of Methyloversatilis universalis FAM5T, a methylotrophic representative of the order Rhodocyclales.</title>
        <authorList>
            <person name="Kittichotirat W."/>
            <person name="Good N.M."/>
            <person name="Hall R."/>
            <person name="Bringel F."/>
            <person name="Lajus A."/>
            <person name="Medigue C."/>
            <person name="Smalley N.E."/>
            <person name="Beck D."/>
            <person name="Bumgarner R."/>
            <person name="Vuilleumier S."/>
            <person name="Kalyuzhnaya M.G."/>
        </authorList>
    </citation>
    <scope>NUCLEOTIDE SEQUENCE [LARGE SCALE GENOMIC DNA]</scope>
    <source>
        <strain evidence="7">ATCC BAA-1314 / JCM 13912 / FAM5</strain>
    </source>
</reference>
<dbReference type="STRING" id="1000565.METUNv1_00464"/>
<keyword evidence="3" id="KW-0808">Transferase</keyword>
<dbReference type="InterPro" id="IPR029058">
    <property type="entry name" value="AB_hydrolase_fold"/>
</dbReference>
<gene>
    <name evidence="6" type="ORF">METUNv1_00464</name>
</gene>
<accession>F5R8I8</accession>
<dbReference type="Gene3D" id="3.40.50.1820">
    <property type="entry name" value="alpha/beta hydrolase"/>
    <property type="match status" value="1"/>
</dbReference>
<dbReference type="Proteomes" id="UP000005019">
    <property type="component" value="Unassembled WGS sequence"/>
</dbReference>
<dbReference type="GO" id="GO:0016746">
    <property type="term" value="F:acyltransferase activity"/>
    <property type="evidence" value="ECO:0007669"/>
    <property type="project" value="UniProtKB-KW"/>
</dbReference>
<organism evidence="6 7">
    <name type="scientific">Methyloversatilis universalis (strain ATCC BAA-1314 / DSM 25237 / JCM 13912 / CCUG 52030 / FAM5)</name>
    <dbReference type="NCBI Taxonomy" id="1000565"/>
    <lineage>
        <taxon>Bacteria</taxon>
        <taxon>Pseudomonadati</taxon>
        <taxon>Pseudomonadota</taxon>
        <taxon>Betaproteobacteria</taxon>
        <taxon>Nitrosomonadales</taxon>
        <taxon>Sterolibacteriaceae</taxon>
        <taxon>Methyloversatilis</taxon>
    </lineage>
</organism>
<keyword evidence="4" id="KW-0012">Acyltransferase</keyword>
<evidence type="ECO:0000256" key="3">
    <source>
        <dbReference type="ARBA" id="ARBA00022679"/>
    </source>
</evidence>
<proteinExistence type="predicted"/>
<dbReference type="Pfam" id="PF07167">
    <property type="entry name" value="PhaC_N"/>
    <property type="match status" value="1"/>
</dbReference>
<dbReference type="AlphaFoldDB" id="F5R8I8"/>
<keyword evidence="2" id="KW-0963">Cytoplasm</keyword>
<feature type="domain" description="Poly-beta-hydroxybutyrate polymerase N-terminal" evidence="5">
    <location>
        <begin position="76"/>
        <end position="242"/>
    </location>
</feature>
<dbReference type="GO" id="GO:0005737">
    <property type="term" value="C:cytoplasm"/>
    <property type="evidence" value="ECO:0007669"/>
    <property type="project" value="UniProtKB-SubCell"/>
</dbReference>
<evidence type="ECO:0000259" key="5">
    <source>
        <dbReference type="Pfam" id="PF07167"/>
    </source>
</evidence>
<comment type="subcellular location">
    <subcellularLocation>
        <location evidence="1">Cytoplasm</location>
    </subcellularLocation>
</comment>
<dbReference type="SUPFAM" id="SSF53474">
    <property type="entry name" value="alpha/beta-Hydrolases"/>
    <property type="match status" value="1"/>
</dbReference>
<dbReference type="NCBIfam" id="TIGR01838">
    <property type="entry name" value="PHA_synth_I"/>
    <property type="match status" value="1"/>
</dbReference>